<gene>
    <name evidence="1" type="ORF">NCAST_05_03930</name>
</gene>
<accession>U5E6N6</accession>
<protein>
    <submittedName>
        <fullName evidence="1">Uncharacterized protein</fullName>
    </submittedName>
</protein>
<proteinExistence type="predicted"/>
<dbReference type="AlphaFoldDB" id="U5E6N6"/>
<sequence>MKEFMTRLSGPNSRRGEYVAQLGTTSPVVDTVHFTTCFGGRGEGAISGLALLRVD</sequence>
<reference evidence="1 2" key="1">
    <citation type="journal article" date="2014" name="BMC Genomics">
        <title>Genome based analysis of type-I polyketide synthase and nonribosomal peptide synthetase gene clusters in seven strains of five representative Nocardia species.</title>
        <authorList>
            <person name="Komaki H."/>
            <person name="Ichikawa N."/>
            <person name="Hosoyama A."/>
            <person name="Takahashi-Nakaguchi A."/>
            <person name="Matsuzawa T."/>
            <person name="Suzuki K."/>
            <person name="Fujita N."/>
            <person name="Gonoi T."/>
        </authorList>
    </citation>
    <scope>NUCLEOTIDE SEQUENCE [LARGE SCALE GENOMIC DNA]</scope>
    <source>
        <strain evidence="1 2">NBRC 15531</strain>
    </source>
</reference>
<evidence type="ECO:0000313" key="1">
    <source>
        <dbReference type="EMBL" id="GAD81956.1"/>
    </source>
</evidence>
<dbReference type="EMBL" id="BAFO02000005">
    <property type="protein sequence ID" value="GAD81956.1"/>
    <property type="molecule type" value="Genomic_DNA"/>
</dbReference>
<dbReference type="Proteomes" id="UP000017048">
    <property type="component" value="Unassembled WGS sequence"/>
</dbReference>
<evidence type="ECO:0000313" key="2">
    <source>
        <dbReference type="Proteomes" id="UP000017048"/>
    </source>
</evidence>
<organism evidence="1 2">
    <name type="scientific">Nocardia asteroides NBRC 15531</name>
    <dbReference type="NCBI Taxonomy" id="1110697"/>
    <lineage>
        <taxon>Bacteria</taxon>
        <taxon>Bacillati</taxon>
        <taxon>Actinomycetota</taxon>
        <taxon>Actinomycetes</taxon>
        <taxon>Mycobacteriales</taxon>
        <taxon>Nocardiaceae</taxon>
        <taxon>Nocardia</taxon>
    </lineage>
</organism>
<name>U5E6N6_NOCAS</name>
<comment type="caution">
    <text evidence="1">The sequence shown here is derived from an EMBL/GenBank/DDBJ whole genome shotgun (WGS) entry which is preliminary data.</text>
</comment>
<keyword evidence="2" id="KW-1185">Reference proteome</keyword>